<reference evidence="3" key="1">
    <citation type="submission" date="2016-08" db="EMBL/GenBank/DDBJ databases">
        <authorList>
            <person name="Seilhamer J.J."/>
        </authorList>
    </citation>
    <scope>NUCLEOTIDE SEQUENCE</scope>
    <source>
        <strain evidence="3">86-1</strain>
    </source>
</reference>
<gene>
    <name evidence="3" type="ORF">KL86DES1_21487</name>
</gene>
<evidence type="ECO:0000256" key="1">
    <source>
        <dbReference type="SAM" id="MobiDB-lite"/>
    </source>
</evidence>
<accession>A0A212L849</accession>
<sequence>MSNASGPRLKLCVLLCSLALAGLLAACGPKDVGEGTSVAGEAPPLGVNAEDQMRYPITGSNRTQQLLYLQNRPDIMANTQQWRLRQFNAIHGLDKDASPEDPAYRAVPKQRSPFKQ</sequence>
<dbReference type="AlphaFoldDB" id="A0A212L849"/>
<feature type="signal peptide" evidence="2">
    <location>
        <begin position="1"/>
        <end position="26"/>
    </location>
</feature>
<feature type="chain" id="PRO_5013188419" description="Lipoprotein" evidence="2">
    <location>
        <begin position="27"/>
        <end position="116"/>
    </location>
</feature>
<keyword evidence="2" id="KW-0732">Signal</keyword>
<evidence type="ECO:0000313" key="3">
    <source>
        <dbReference type="EMBL" id="SCM73731.1"/>
    </source>
</evidence>
<proteinExistence type="predicted"/>
<organism evidence="3">
    <name type="scientific">uncultured Desulfovibrio sp</name>
    <dbReference type="NCBI Taxonomy" id="167968"/>
    <lineage>
        <taxon>Bacteria</taxon>
        <taxon>Pseudomonadati</taxon>
        <taxon>Thermodesulfobacteriota</taxon>
        <taxon>Desulfovibrionia</taxon>
        <taxon>Desulfovibrionales</taxon>
        <taxon>Desulfovibrionaceae</taxon>
        <taxon>Desulfovibrio</taxon>
        <taxon>environmental samples</taxon>
    </lineage>
</organism>
<evidence type="ECO:0008006" key="4">
    <source>
        <dbReference type="Google" id="ProtNLM"/>
    </source>
</evidence>
<protein>
    <recommendedName>
        <fullName evidence="4">Lipoprotein</fullName>
    </recommendedName>
</protein>
<feature type="region of interest" description="Disordered" evidence="1">
    <location>
        <begin position="93"/>
        <end position="116"/>
    </location>
</feature>
<name>A0A212L849_9BACT</name>
<dbReference type="EMBL" id="FMJC01000002">
    <property type="protein sequence ID" value="SCM73731.1"/>
    <property type="molecule type" value="Genomic_DNA"/>
</dbReference>
<evidence type="ECO:0000256" key="2">
    <source>
        <dbReference type="SAM" id="SignalP"/>
    </source>
</evidence>
<dbReference type="RefSeq" id="WP_232088318.1">
    <property type="nucleotide sequence ID" value="NZ_LT608333.1"/>
</dbReference>